<evidence type="ECO:0000256" key="8">
    <source>
        <dbReference type="ARBA" id="ARBA00023004"/>
    </source>
</evidence>
<evidence type="ECO:0000256" key="1">
    <source>
        <dbReference type="ARBA" id="ARBA00001794"/>
    </source>
</evidence>
<organism evidence="11">
    <name type="scientific">marine metagenome</name>
    <dbReference type="NCBI Taxonomy" id="408172"/>
    <lineage>
        <taxon>unclassified sequences</taxon>
        <taxon>metagenomes</taxon>
        <taxon>ecological metagenomes</taxon>
    </lineage>
</organism>
<name>A0A381NP47_9ZZZZ</name>
<dbReference type="GO" id="GO:0030145">
    <property type="term" value="F:manganese ion binding"/>
    <property type="evidence" value="ECO:0007669"/>
    <property type="project" value="TreeGrafter"/>
</dbReference>
<comment type="function">
    <text evidence="4">Catalyzes the dehydration of D-mannonate.</text>
</comment>
<keyword evidence="10" id="KW-0456">Lyase</keyword>
<dbReference type="PANTHER" id="PTHR30387">
    <property type="entry name" value="MANNONATE DEHYDRATASE"/>
    <property type="match status" value="1"/>
</dbReference>
<dbReference type="EMBL" id="UINC01000495">
    <property type="protein sequence ID" value="SUZ56331.1"/>
    <property type="molecule type" value="Genomic_DNA"/>
</dbReference>
<protein>
    <recommendedName>
        <fullName evidence="7">mannonate dehydratase</fullName>
        <ecNumber evidence="7">4.2.1.8</ecNumber>
    </recommendedName>
</protein>
<evidence type="ECO:0000256" key="2">
    <source>
        <dbReference type="ARBA" id="ARBA00001936"/>
    </source>
</evidence>
<dbReference type="HAMAP" id="MF_00106">
    <property type="entry name" value="UxuA"/>
    <property type="match status" value="1"/>
</dbReference>
<dbReference type="Gene3D" id="3.20.20.150">
    <property type="entry name" value="Divalent-metal-dependent TIM barrel enzymes"/>
    <property type="match status" value="1"/>
</dbReference>
<evidence type="ECO:0000313" key="11">
    <source>
        <dbReference type="EMBL" id="SUZ56331.1"/>
    </source>
</evidence>
<comment type="catalytic activity">
    <reaction evidence="1">
        <text>D-mannonate = 2-dehydro-3-deoxy-D-gluconate + H2O</text>
        <dbReference type="Rhea" id="RHEA:20097"/>
        <dbReference type="ChEBI" id="CHEBI:15377"/>
        <dbReference type="ChEBI" id="CHEBI:17767"/>
        <dbReference type="ChEBI" id="CHEBI:57990"/>
        <dbReference type="EC" id="4.2.1.8"/>
    </reaction>
</comment>
<dbReference type="PANTHER" id="PTHR30387:SF2">
    <property type="entry name" value="MANNONATE DEHYDRATASE"/>
    <property type="match status" value="1"/>
</dbReference>
<dbReference type="Pfam" id="PF03786">
    <property type="entry name" value="UxuA"/>
    <property type="match status" value="1"/>
</dbReference>
<sequence length="395" mass="46360">MQNSFRWYGPNDPVSLSDIRQTNAEYIVTSLHQIPYGEKWKKDEVKKRINFINKYNSSNNINLKWNVVESIPVHNNIKLRNHNYKKLISNYKDTIANIAKNNIRTICYNFMPIVDWTRTQLDFKLPTEGLALRFNYLQVIIFERFVLQLRDLEKRYSSREIKNAEILYKKMKPRDLNNMKFSIMGGLPASETKYSIREFKKMLEAYKNVKNIDLKENLRDFIREIIPIAEENGVKMAIHPDDPPIPLFGVPRIVSTLKDYKYILNSYDSESNGMTFCAGSLASNINNNVYKIFNKFKNKINFIHLRNVKIEKDKKSFYESNHLNGDVDFVKLIKMIVKEEKRRSAFKKIDIPMRPDHGHCLLDDQNKNTFNPGYTAIGRLMGLSELRGIIKAVQN</sequence>
<reference evidence="11" key="1">
    <citation type="submission" date="2018-05" db="EMBL/GenBank/DDBJ databases">
        <authorList>
            <person name="Lanie J.A."/>
            <person name="Ng W.-L."/>
            <person name="Kazmierczak K.M."/>
            <person name="Andrzejewski T.M."/>
            <person name="Davidsen T.M."/>
            <person name="Wayne K.J."/>
            <person name="Tettelin H."/>
            <person name="Glass J.I."/>
            <person name="Rusch D."/>
            <person name="Podicherti R."/>
            <person name="Tsui H.-C.T."/>
            <person name="Winkler M.E."/>
        </authorList>
    </citation>
    <scope>NUCLEOTIDE SEQUENCE</scope>
</reference>
<keyword evidence="8" id="KW-0408">Iron</keyword>
<dbReference type="NCBIfam" id="TIGR00695">
    <property type="entry name" value="uxuA"/>
    <property type="match status" value="1"/>
</dbReference>
<comment type="similarity">
    <text evidence="6">Belongs to the mannonate dehydratase family.</text>
</comment>
<comment type="pathway">
    <text evidence="5">Carbohydrate metabolism; pentose and glucuronate interconversion.</text>
</comment>
<dbReference type="PIRSF" id="PIRSF016049">
    <property type="entry name" value="Man_dehyd"/>
    <property type="match status" value="1"/>
</dbReference>
<dbReference type="GO" id="GO:0042840">
    <property type="term" value="P:D-glucuronate catabolic process"/>
    <property type="evidence" value="ECO:0007669"/>
    <property type="project" value="TreeGrafter"/>
</dbReference>
<dbReference type="SUPFAM" id="SSF51658">
    <property type="entry name" value="Xylose isomerase-like"/>
    <property type="match status" value="1"/>
</dbReference>
<accession>A0A381NP47</accession>
<keyword evidence="9" id="KW-0464">Manganese</keyword>
<dbReference type="InterPro" id="IPR036237">
    <property type="entry name" value="Xyl_isomerase-like_sf"/>
</dbReference>
<dbReference type="GO" id="GO:0008927">
    <property type="term" value="F:mannonate dehydratase activity"/>
    <property type="evidence" value="ECO:0007669"/>
    <property type="project" value="UniProtKB-EC"/>
</dbReference>
<evidence type="ECO:0000256" key="4">
    <source>
        <dbReference type="ARBA" id="ARBA00002713"/>
    </source>
</evidence>
<evidence type="ECO:0000256" key="9">
    <source>
        <dbReference type="ARBA" id="ARBA00023211"/>
    </source>
</evidence>
<evidence type="ECO:0000256" key="3">
    <source>
        <dbReference type="ARBA" id="ARBA00001954"/>
    </source>
</evidence>
<evidence type="ECO:0000256" key="10">
    <source>
        <dbReference type="ARBA" id="ARBA00023239"/>
    </source>
</evidence>
<evidence type="ECO:0000256" key="7">
    <source>
        <dbReference type="ARBA" id="ARBA00012927"/>
    </source>
</evidence>
<dbReference type="GO" id="GO:0008198">
    <property type="term" value="F:ferrous iron binding"/>
    <property type="evidence" value="ECO:0007669"/>
    <property type="project" value="TreeGrafter"/>
</dbReference>
<gene>
    <name evidence="11" type="ORF">METZ01_LOCUS9185</name>
</gene>
<dbReference type="InterPro" id="IPR004628">
    <property type="entry name" value="Man_deHydtase"/>
</dbReference>
<comment type="cofactor">
    <cofactor evidence="2">
        <name>Mn(2+)</name>
        <dbReference type="ChEBI" id="CHEBI:29035"/>
    </cofactor>
</comment>
<dbReference type="AlphaFoldDB" id="A0A381NP47"/>
<comment type="cofactor">
    <cofactor evidence="3">
        <name>Fe(2+)</name>
        <dbReference type="ChEBI" id="CHEBI:29033"/>
    </cofactor>
</comment>
<dbReference type="NCBIfam" id="NF003027">
    <property type="entry name" value="PRK03906.1"/>
    <property type="match status" value="1"/>
</dbReference>
<evidence type="ECO:0000256" key="6">
    <source>
        <dbReference type="ARBA" id="ARBA00007389"/>
    </source>
</evidence>
<evidence type="ECO:0000256" key="5">
    <source>
        <dbReference type="ARBA" id="ARBA00004892"/>
    </source>
</evidence>
<proteinExistence type="inferred from homology"/>
<dbReference type="EC" id="4.2.1.8" evidence="7"/>